<dbReference type="STRING" id="1837282.A6F49_16220"/>
<dbReference type="OrthoDB" id="6624781at2"/>
<dbReference type="AlphaFoldDB" id="A0A1B7LWI7"/>
<comment type="caution">
    <text evidence="1">The sequence shown here is derived from an EMBL/GenBank/DDBJ whole genome shotgun (WGS) entry which is preliminary data.</text>
</comment>
<dbReference type="EMBL" id="LXEY01000022">
    <property type="protein sequence ID" value="OAV59396.1"/>
    <property type="molecule type" value="Genomic_DNA"/>
</dbReference>
<dbReference type="SUPFAM" id="SSF55961">
    <property type="entry name" value="Bet v1-like"/>
    <property type="match status" value="1"/>
</dbReference>
<reference evidence="1 2" key="1">
    <citation type="submission" date="2016-04" db="EMBL/GenBank/DDBJ databases">
        <title>First whole genome shotgun sequence of the bacterium Enteractinococcus sp. strain UASWS1574.</title>
        <authorList>
            <person name="Crovadore J."/>
            <person name="Chablais R."/>
            <person name="Lefort F."/>
        </authorList>
    </citation>
    <scope>NUCLEOTIDE SEQUENCE [LARGE SCALE GENOMIC DNA]</scope>
    <source>
        <strain evidence="1 2">UASWS1574</strain>
    </source>
</reference>
<accession>A0A1B7LWI7</accession>
<sequence>MTEQRIISTEREIALPAAEIFKLIADPSRHPQFDGNDNLAHADQGQRIDRVGQSFTMELTSGKQRVNEIVEFEEGRVIAWKPAPVGEEAPGHLWRWELEPIDNVTTLVRHTYDWSQLTDESRFERARANTKEALDRSVIKLAELAETVDAGAEVTD</sequence>
<protein>
    <submittedName>
        <fullName evidence="1">Polyketide cyclase</fullName>
    </submittedName>
</protein>
<dbReference type="RefSeq" id="WP_043058661.1">
    <property type="nucleotide sequence ID" value="NZ_LXEY01000022.1"/>
</dbReference>
<dbReference type="Gene3D" id="3.30.530.20">
    <property type="match status" value="1"/>
</dbReference>
<organism evidence="1 2">
    <name type="scientific">Enteractinococcus helveticum</name>
    <dbReference type="NCBI Taxonomy" id="1837282"/>
    <lineage>
        <taxon>Bacteria</taxon>
        <taxon>Bacillati</taxon>
        <taxon>Actinomycetota</taxon>
        <taxon>Actinomycetes</taxon>
        <taxon>Micrococcales</taxon>
        <taxon>Micrococcaceae</taxon>
    </lineage>
</organism>
<dbReference type="InterPro" id="IPR023393">
    <property type="entry name" value="START-like_dom_sf"/>
</dbReference>
<evidence type="ECO:0000313" key="1">
    <source>
        <dbReference type="EMBL" id="OAV59396.1"/>
    </source>
</evidence>
<keyword evidence="2" id="KW-1185">Reference proteome</keyword>
<dbReference type="Proteomes" id="UP000078292">
    <property type="component" value="Unassembled WGS sequence"/>
</dbReference>
<gene>
    <name evidence="1" type="ORF">A6F49_16220</name>
</gene>
<proteinExistence type="predicted"/>
<evidence type="ECO:0000313" key="2">
    <source>
        <dbReference type="Proteomes" id="UP000078292"/>
    </source>
</evidence>
<name>A0A1B7LWI7_9MICC</name>